<dbReference type="EMBL" id="DAAOEH010000036">
    <property type="protein sequence ID" value="HAD2687321.1"/>
    <property type="molecule type" value="Genomic_DNA"/>
</dbReference>
<feature type="domain" description="HTH cro/C1-type" evidence="1">
    <location>
        <begin position="46"/>
        <end position="94"/>
    </location>
</feature>
<dbReference type="AlphaFoldDB" id="A0A3Y1RXM7"/>
<accession>A0A3Y1RXM7</accession>
<dbReference type="PROSITE" id="PS50943">
    <property type="entry name" value="HTH_CROC1"/>
    <property type="match status" value="1"/>
</dbReference>
<dbReference type="InterPro" id="IPR001387">
    <property type="entry name" value="Cro/C1-type_HTH"/>
</dbReference>
<gene>
    <name evidence="2" type="ORF">G1H51_23615</name>
    <name evidence="4" type="ORF">G1H77_23595</name>
    <name evidence="3" type="ORF">G1I19_23590</name>
</gene>
<protein>
    <submittedName>
        <fullName evidence="3">Helix-turn-helix domain-containing protein</fullName>
    </submittedName>
</protein>
<comment type="caution">
    <text evidence="3">The sequence shown here is derived from an EMBL/GenBank/DDBJ whole genome shotgun (WGS) entry which is preliminary data.</text>
</comment>
<proteinExistence type="predicted"/>
<dbReference type="InterPro" id="IPR010982">
    <property type="entry name" value="Lambda_DNA-bd_dom_sf"/>
</dbReference>
<organism evidence="3">
    <name type="scientific">Salmonella enterica I</name>
    <dbReference type="NCBI Taxonomy" id="59201"/>
    <lineage>
        <taxon>Bacteria</taxon>
        <taxon>Pseudomonadati</taxon>
        <taxon>Pseudomonadota</taxon>
        <taxon>Gammaproteobacteria</taxon>
        <taxon>Enterobacterales</taxon>
        <taxon>Enterobacteriaceae</taxon>
        <taxon>Salmonella</taxon>
    </lineage>
</organism>
<dbReference type="EMBL" id="DAAOCX010000034">
    <property type="protein sequence ID" value="HAD2551828.1"/>
    <property type="molecule type" value="Genomic_DNA"/>
</dbReference>
<dbReference type="SUPFAM" id="SSF47413">
    <property type="entry name" value="lambda repressor-like DNA-binding domains"/>
    <property type="match status" value="1"/>
</dbReference>
<evidence type="ECO:0000313" key="4">
    <source>
        <dbReference type="EMBL" id="HAD2687321.1"/>
    </source>
</evidence>
<dbReference type="Gene3D" id="1.10.260.40">
    <property type="entry name" value="lambda repressor-like DNA-binding domains"/>
    <property type="match status" value="1"/>
</dbReference>
<dbReference type="GO" id="GO:0003677">
    <property type="term" value="F:DNA binding"/>
    <property type="evidence" value="ECO:0007669"/>
    <property type="project" value="InterPro"/>
</dbReference>
<dbReference type="EMBL" id="DAAOEA010000034">
    <property type="protein sequence ID" value="HAD2653918.1"/>
    <property type="molecule type" value="Genomic_DNA"/>
</dbReference>
<dbReference type="RefSeq" id="WP_001539622.1">
    <property type="nucleotide sequence ID" value="NZ_BAABRJ010000032.1"/>
</dbReference>
<sequence length="155" mass="17401">MAKVKHHFTNKSNYACLPTSKAIIYNAVMSDNTLTNGLISRLAELNKKGFSKTEMARVAGVSKQAVSSWFKTGRISKSSALAIADAAGVSIPWLLGEDVGEKDGLKPDEQRLLELYRQLPEEEQQNMLRIVSLRLKELDELYAKYMGRRIRSEPE</sequence>
<reference evidence="3" key="2">
    <citation type="submission" date="2019-01" db="EMBL/GenBank/DDBJ databases">
        <authorList>
            <consortium name="NCBI Pathogen Detection Project"/>
        </authorList>
    </citation>
    <scope>NUCLEOTIDE SEQUENCE</scope>
    <source>
        <strain evidence="3">Salmonella enterica subsp. enterica</strain>
    </source>
</reference>
<dbReference type="SMART" id="SM00530">
    <property type="entry name" value="HTH_XRE"/>
    <property type="match status" value="1"/>
</dbReference>
<dbReference type="CDD" id="cd00093">
    <property type="entry name" value="HTH_XRE"/>
    <property type="match status" value="1"/>
</dbReference>
<dbReference type="Pfam" id="PF01381">
    <property type="entry name" value="HTH_3"/>
    <property type="match status" value="1"/>
</dbReference>
<name>A0A3Y1RXM7_SALET</name>
<evidence type="ECO:0000313" key="3">
    <source>
        <dbReference type="EMBL" id="HAD2653918.1"/>
    </source>
</evidence>
<evidence type="ECO:0000313" key="2">
    <source>
        <dbReference type="EMBL" id="HAD2551828.1"/>
    </source>
</evidence>
<evidence type="ECO:0000259" key="1">
    <source>
        <dbReference type="PROSITE" id="PS50943"/>
    </source>
</evidence>
<reference evidence="3" key="1">
    <citation type="journal article" date="2018" name="Genome Biol.">
        <title>SKESA: strategic k-mer extension for scrupulous assemblies.</title>
        <authorList>
            <person name="Souvorov A."/>
            <person name="Agarwala R."/>
            <person name="Lipman D.J."/>
        </authorList>
    </citation>
    <scope>NUCLEOTIDE SEQUENCE</scope>
    <source>
        <strain evidence="3">Salmonella enterica subsp. enterica</strain>
    </source>
</reference>